<evidence type="ECO:0000313" key="1">
    <source>
        <dbReference type="EMBL" id="PWZ13967.1"/>
    </source>
</evidence>
<proteinExistence type="predicted"/>
<dbReference type="EMBL" id="NCVQ01000008">
    <property type="protein sequence ID" value="PWZ13967.1"/>
    <property type="molecule type" value="Genomic_DNA"/>
</dbReference>
<name>A0A3L6E185_MAIZE</name>
<accession>A0A3L6E185</accession>
<protein>
    <submittedName>
        <fullName evidence="1">Uncharacterized protein</fullName>
    </submittedName>
</protein>
<organism evidence="1">
    <name type="scientific">Zea mays</name>
    <name type="common">Maize</name>
    <dbReference type="NCBI Taxonomy" id="4577"/>
    <lineage>
        <taxon>Eukaryota</taxon>
        <taxon>Viridiplantae</taxon>
        <taxon>Streptophyta</taxon>
        <taxon>Embryophyta</taxon>
        <taxon>Tracheophyta</taxon>
        <taxon>Spermatophyta</taxon>
        <taxon>Magnoliopsida</taxon>
        <taxon>Liliopsida</taxon>
        <taxon>Poales</taxon>
        <taxon>Poaceae</taxon>
        <taxon>PACMAD clade</taxon>
        <taxon>Panicoideae</taxon>
        <taxon>Andropogonodae</taxon>
        <taxon>Andropogoneae</taxon>
        <taxon>Tripsacinae</taxon>
        <taxon>Zea</taxon>
    </lineage>
</organism>
<comment type="caution">
    <text evidence="1">The sequence shown here is derived from an EMBL/GenBank/DDBJ whole genome shotgun (WGS) entry which is preliminary data.</text>
</comment>
<sequence length="13" mass="1505">MRRHFILASSAIC</sequence>
<dbReference type="Proteomes" id="UP000251960">
    <property type="component" value="Chromosome 7"/>
</dbReference>
<gene>
    <name evidence="1" type="ORF">Zm00014a_016730</name>
</gene>
<reference evidence="1" key="1">
    <citation type="journal article" date="2018" name="Nat. Genet.">
        <title>Extensive intraspecific gene order and gene structural variations between Mo17 and other maize genomes.</title>
        <authorList>
            <person name="Sun S."/>
            <person name="Zhou Y."/>
            <person name="Chen J."/>
            <person name="Shi J."/>
            <person name="Zhao H."/>
            <person name="Zhao H."/>
            <person name="Song W."/>
            <person name="Zhang M."/>
            <person name="Cui Y."/>
            <person name="Dong X."/>
            <person name="Liu H."/>
            <person name="Ma X."/>
            <person name="Jiao Y."/>
            <person name="Wang B."/>
            <person name="Wei X."/>
            <person name="Stein J.C."/>
            <person name="Glaubitz J.C."/>
            <person name="Lu F."/>
            <person name="Yu G."/>
            <person name="Liang C."/>
            <person name="Fengler K."/>
            <person name="Li B."/>
            <person name="Rafalski A."/>
            <person name="Schnable P.S."/>
            <person name="Ware D.H."/>
            <person name="Buckler E.S."/>
            <person name="Lai J."/>
        </authorList>
    </citation>
    <scope>NUCLEOTIDE SEQUENCE [LARGE SCALE GENOMIC DNA]</scope>
    <source>
        <tissue evidence="1">Seedling</tissue>
    </source>
</reference>